<evidence type="ECO:0000256" key="3">
    <source>
        <dbReference type="ARBA" id="ARBA00022723"/>
    </source>
</evidence>
<dbReference type="SUPFAM" id="SSF51735">
    <property type="entry name" value="NAD(P)-binding Rossmann-fold domains"/>
    <property type="match status" value="1"/>
</dbReference>
<proteinExistence type="inferred from homology"/>
<keyword evidence="9" id="KW-1185">Reference proteome</keyword>
<name>A0AAE0U0L7_9PEZI</name>
<comment type="caution">
    <text evidence="8">The sequence shown here is derived from an EMBL/GenBank/DDBJ whole genome shotgun (WGS) entry which is preliminary data.</text>
</comment>
<evidence type="ECO:0000256" key="5">
    <source>
        <dbReference type="ARBA" id="ARBA00023002"/>
    </source>
</evidence>
<dbReference type="Pfam" id="PF00107">
    <property type="entry name" value="ADH_zinc_N"/>
    <property type="match status" value="1"/>
</dbReference>
<dbReference type="InterPro" id="IPR011032">
    <property type="entry name" value="GroES-like_sf"/>
</dbReference>
<dbReference type="InterPro" id="IPR002328">
    <property type="entry name" value="ADH_Zn_CS"/>
</dbReference>
<dbReference type="Gene3D" id="3.40.50.720">
    <property type="entry name" value="NAD(P)-binding Rossmann-like Domain"/>
    <property type="match status" value="1"/>
</dbReference>
<dbReference type="InterPro" id="IPR013149">
    <property type="entry name" value="ADH-like_C"/>
</dbReference>
<dbReference type="PANTHER" id="PTHR43350">
    <property type="entry name" value="NAD-DEPENDENT ALCOHOL DEHYDROGENASE"/>
    <property type="match status" value="1"/>
</dbReference>
<keyword evidence="3 6" id="KW-0479">Metal-binding</keyword>
<evidence type="ECO:0000259" key="7">
    <source>
        <dbReference type="SMART" id="SM00829"/>
    </source>
</evidence>
<dbReference type="SMART" id="SM00829">
    <property type="entry name" value="PKS_ER"/>
    <property type="match status" value="1"/>
</dbReference>
<evidence type="ECO:0000313" key="8">
    <source>
        <dbReference type="EMBL" id="KAK3386199.1"/>
    </source>
</evidence>
<evidence type="ECO:0000313" key="9">
    <source>
        <dbReference type="Proteomes" id="UP001285441"/>
    </source>
</evidence>
<organism evidence="8 9">
    <name type="scientific">Podospora didyma</name>
    <dbReference type="NCBI Taxonomy" id="330526"/>
    <lineage>
        <taxon>Eukaryota</taxon>
        <taxon>Fungi</taxon>
        <taxon>Dikarya</taxon>
        <taxon>Ascomycota</taxon>
        <taxon>Pezizomycotina</taxon>
        <taxon>Sordariomycetes</taxon>
        <taxon>Sordariomycetidae</taxon>
        <taxon>Sordariales</taxon>
        <taxon>Podosporaceae</taxon>
        <taxon>Podospora</taxon>
    </lineage>
</organism>
<accession>A0AAE0U0L7</accession>
<gene>
    <name evidence="8" type="ORF">B0H63DRAFT_192899</name>
</gene>
<dbReference type="AlphaFoldDB" id="A0AAE0U0L7"/>
<keyword evidence="5" id="KW-0560">Oxidoreductase</keyword>
<protein>
    <submittedName>
        <fullName evidence="8">Chaperonin 10-like protein</fullName>
    </submittedName>
</protein>
<evidence type="ECO:0000256" key="2">
    <source>
        <dbReference type="ARBA" id="ARBA00008072"/>
    </source>
</evidence>
<dbReference type="Proteomes" id="UP001285441">
    <property type="component" value="Unassembled WGS sequence"/>
</dbReference>
<dbReference type="GO" id="GO:0016491">
    <property type="term" value="F:oxidoreductase activity"/>
    <property type="evidence" value="ECO:0007669"/>
    <property type="project" value="UniProtKB-KW"/>
</dbReference>
<sequence>MATDLASGFRSKAYVAYTAGGPITLEEVSYGPIAPDEIVVKTAATGICATDLKAAAGKFFCQPPMILGHESAGEVLAVGSAVHNLSPGDNVVLSYSSCGSCGSCVAGANAYCQELIHLNFTGSRPGGSVAAESTTTTPRQKLKGHFFGMSSMGDRIVARANCAVKLPPSTPPEELRLFASLGCGIQTGAGAIFNVAKPPPNSKILIFGAGSVGLTACLAAKLTSPSRLVVVDNRVEKLDMVPDYIRTAANLVNSSEFPDQDKLADGLRALTPASSGYDFVLDCVGRGDLVRVGHMVLKTRGMLIAVGGSQDMALQVPMRDHLTKGATFRGTHQGDSVPSTSIPLLIDLWRQGKFPFDELLTFYKFEDLDRALDDMKEGKVIKPVLVQM</sequence>
<feature type="domain" description="Enoyl reductase (ER)" evidence="7">
    <location>
        <begin position="20"/>
        <end position="385"/>
    </location>
</feature>
<evidence type="ECO:0000256" key="4">
    <source>
        <dbReference type="ARBA" id="ARBA00022833"/>
    </source>
</evidence>
<dbReference type="InterPro" id="IPR013154">
    <property type="entry name" value="ADH-like_N"/>
</dbReference>
<dbReference type="GO" id="GO:0008270">
    <property type="term" value="F:zinc ion binding"/>
    <property type="evidence" value="ECO:0007669"/>
    <property type="project" value="InterPro"/>
</dbReference>
<dbReference type="Gene3D" id="3.90.180.10">
    <property type="entry name" value="Medium-chain alcohol dehydrogenases, catalytic domain"/>
    <property type="match status" value="1"/>
</dbReference>
<reference evidence="8" key="1">
    <citation type="journal article" date="2023" name="Mol. Phylogenet. Evol.">
        <title>Genome-scale phylogeny and comparative genomics of the fungal order Sordariales.</title>
        <authorList>
            <person name="Hensen N."/>
            <person name="Bonometti L."/>
            <person name="Westerberg I."/>
            <person name="Brannstrom I.O."/>
            <person name="Guillou S."/>
            <person name="Cros-Aarteil S."/>
            <person name="Calhoun S."/>
            <person name="Haridas S."/>
            <person name="Kuo A."/>
            <person name="Mondo S."/>
            <person name="Pangilinan J."/>
            <person name="Riley R."/>
            <person name="LaButti K."/>
            <person name="Andreopoulos B."/>
            <person name="Lipzen A."/>
            <person name="Chen C."/>
            <person name="Yan M."/>
            <person name="Daum C."/>
            <person name="Ng V."/>
            <person name="Clum A."/>
            <person name="Steindorff A."/>
            <person name="Ohm R.A."/>
            <person name="Martin F."/>
            <person name="Silar P."/>
            <person name="Natvig D.O."/>
            <person name="Lalanne C."/>
            <person name="Gautier V."/>
            <person name="Ament-Velasquez S.L."/>
            <person name="Kruys A."/>
            <person name="Hutchinson M.I."/>
            <person name="Powell A.J."/>
            <person name="Barry K."/>
            <person name="Miller A.N."/>
            <person name="Grigoriev I.V."/>
            <person name="Debuchy R."/>
            <person name="Gladieux P."/>
            <person name="Hiltunen Thoren M."/>
            <person name="Johannesson H."/>
        </authorList>
    </citation>
    <scope>NUCLEOTIDE SEQUENCE</scope>
    <source>
        <strain evidence="8">CBS 232.78</strain>
    </source>
</reference>
<dbReference type="PROSITE" id="PS00059">
    <property type="entry name" value="ADH_ZINC"/>
    <property type="match status" value="1"/>
</dbReference>
<dbReference type="InterPro" id="IPR036291">
    <property type="entry name" value="NAD(P)-bd_dom_sf"/>
</dbReference>
<evidence type="ECO:0000256" key="6">
    <source>
        <dbReference type="RuleBase" id="RU361277"/>
    </source>
</evidence>
<reference evidence="8" key="2">
    <citation type="submission" date="2023-06" db="EMBL/GenBank/DDBJ databases">
        <authorList>
            <consortium name="Lawrence Berkeley National Laboratory"/>
            <person name="Haridas S."/>
            <person name="Hensen N."/>
            <person name="Bonometti L."/>
            <person name="Westerberg I."/>
            <person name="Brannstrom I.O."/>
            <person name="Guillou S."/>
            <person name="Cros-Aarteil S."/>
            <person name="Calhoun S."/>
            <person name="Kuo A."/>
            <person name="Mondo S."/>
            <person name="Pangilinan J."/>
            <person name="Riley R."/>
            <person name="LaButti K."/>
            <person name="Andreopoulos B."/>
            <person name="Lipzen A."/>
            <person name="Chen C."/>
            <person name="Yanf M."/>
            <person name="Daum C."/>
            <person name="Ng V."/>
            <person name="Clum A."/>
            <person name="Steindorff A."/>
            <person name="Ohm R."/>
            <person name="Martin F."/>
            <person name="Silar P."/>
            <person name="Natvig D."/>
            <person name="Lalanne C."/>
            <person name="Gautier V."/>
            <person name="Ament-velasquez S.L."/>
            <person name="Kruys A."/>
            <person name="Hutchinson M.I."/>
            <person name="Powell A.J."/>
            <person name="Barry K."/>
            <person name="Miller A.N."/>
            <person name="Grigoriev I.V."/>
            <person name="Debuchy R."/>
            <person name="Gladieux P."/>
            <person name="Thoren M.H."/>
            <person name="Johannesson H."/>
        </authorList>
    </citation>
    <scope>NUCLEOTIDE SEQUENCE</scope>
    <source>
        <strain evidence="8">CBS 232.78</strain>
    </source>
</reference>
<dbReference type="PANTHER" id="PTHR43350:SF2">
    <property type="entry name" value="GROES-LIKE ZINC-BINDING ALCOHOL DEHYDROGENASE FAMILY PROTEIN"/>
    <property type="match status" value="1"/>
</dbReference>
<dbReference type="SUPFAM" id="SSF50129">
    <property type="entry name" value="GroES-like"/>
    <property type="match status" value="1"/>
</dbReference>
<dbReference type="EMBL" id="JAULSW010000004">
    <property type="protein sequence ID" value="KAK3386199.1"/>
    <property type="molecule type" value="Genomic_DNA"/>
</dbReference>
<evidence type="ECO:0000256" key="1">
    <source>
        <dbReference type="ARBA" id="ARBA00001947"/>
    </source>
</evidence>
<dbReference type="Pfam" id="PF08240">
    <property type="entry name" value="ADH_N"/>
    <property type="match status" value="1"/>
</dbReference>
<dbReference type="InterPro" id="IPR020843">
    <property type="entry name" value="ER"/>
</dbReference>
<comment type="cofactor">
    <cofactor evidence="1 6">
        <name>Zn(2+)</name>
        <dbReference type="ChEBI" id="CHEBI:29105"/>
    </cofactor>
</comment>
<comment type="similarity">
    <text evidence="2 6">Belongs to the zinc-containing alcohol dehydrogenase family.</text>
</comment>
<keyword evidence="4 6" id="KW-0862">Zinc</keyword>